<evidence type="ECO:0000256" key="1">
    <source>
        <dbReference type="SAM" id="MobiDB-lite"/>
    </source>
</evidence>
<feature type="non-terminal residue" evidence="2">
    <location>
        <position position="1"/>
    </location>
</feature>
<proteinExistence type="predicted"/>
<sequence>PALVVGPARQGGGGGIVKRSHMMRKARAGPIQAKQERRGPHRGAVPEAVMGSLCTNHARH</sequence>
<accession>A0A061RZ31</accession>
<name>A0A061RZ31_9CHLO</name>
<gene>
    <name evidence="2" type="ORF">TSPGSL018_21630</name>
</gene>
<organism evidence="2">
    <name type="scientific">Tetraselmis sp. GSL018</name>
    <dbReference type="NCBI Taxonomy" id="582737"/>
    <lineage>
        <taxon>Eukaryota</taxon>
        <taxon>Viridiplantae</taxon>
        <taxon>Chlorophyta</taxon>
        <taxon>core chlorophytes</taxon>
        <taxon>Chlorodendrophyceae</taxon>
        <taxon>Chlorodendrales</taxon>
        <taxon>Chlorodendraceae</taxon>
        <taxon>Tetraselmis</taxon>
    </lineage>
</organism>
<reference evidence="2" key="1">
    <citation type="submission" date="2014-05" db="EMBL/GenBank/DDBJ databases">
        <title>The transcriptome of the halophilic microalga Tetraselmis sp. GSL018 isolated from the Great Salt Lake, Utah.</title>
        <authorList>
            <person name="Jinkerson R.E."/>
            <person name="D'Adamo S."/>
            <person name="Posewitz M.C."/>
        </authorList>
    </citation>
    <scope>NUCLEOTIDE SEQUENCE</scope>
    <source>
        <strain evidence="2">GSL018</strain>
    </source>
</reference>
<feature type="region of interest" description="Disordered" evidence="1">
    <location>
        <begin position="1"/>
        <end position="60"/>
    </location>
</feature>
<dbReference type="AlphaFoldDB" id="A0A061RZ31"/>
<evidence type="ECO:0000313" key="2">
    <source>
        <dbReference type="EMBL" id="JAC75945.1"/>
    </source>
</evidence>
<protein>
    <submittedName>
        <fullName evidence="2">Uncharacterized protein</fullName>
    </submittedName>
</protein>
<dbReference type="EMBL" id="GBEZ01009660">
    <property type="protein sequence ID" value="JAC75945.1"/>
    <property type="molecule type" value="Transcribed_RNA"/>
</dbReference>
<feature type="compositionally biased region" description="Basic residues" evidence="1">
    <location>
        <begin position="18"/>
        <end position="27"/>
    </location>
</feature>